<evidence type="ECO:0000256" key="7">
    <source>
        <dbReference type="ARBA" id="ARBA00022840"/>
    </source>
</evidence>
<dbReference type="Gene3D" id="3.40.50.300">
    <property type="entry name" value="P-loop containing nucleotide triphosphate hydrolases"/>
    <property type="match status" value="2"/>
</dbReference>
<evidence type="ECO:0000256" key="10">
    <source>
        <dbReference type="SAM" id="Phobius"/>
    </source>
</evidence>
<dbReference type="InterPro" id="IPR017871">
    <property type="entry name" value="ABC_transporter-like_CS"/>
</dbReference>
<feature type="transmembrane region" description="Helical" evidence="10">
    <location>
        <begin position="1104"/>
        <end position="1127"/>
    </location>
</feature>
<dbReference type="OMA" id="FMWNVIA"/>
<keyword evidence="6" id="KW-0547">Nucleotide-binding</keyword>
<protein>
    <recommendedName>
        <fullName evidence="11">ABC transporter domain-containing protein</fullName>
    </recommendedName>
</protein>
<dbReference type="GeneID" id="10499046"/>
<feature type="transmembrane region" description="Helical" evidence="10">
    <location>
        <begin position="275"/>
        <end position="298"/>
    </location>
</feature>
<dbReference type="OrthoDB" id="10255969at2759"/>
<feature type="transmembrane region" description="Helical" evidence="10">
    <location>
        <begin position="1224"/>
        <end position="1245"/>
    </location>
</feature>
<feature type="transmembrane region" description="Helical" evidence="10">
    <location>
        <begin position="31"/>
        <end position="51"/>
    </location>
</feature>
<dbReference type="GO" id="GO:0140359">
    <property type="term" value="F:ABC-type transporter activity"/>
    <property type="evidence" value="ECO:0007669"/>
    <property type="project" value="InterPro"/>
</dbReference>
<comment type="similarity">
    <text evidence="2">Belongs to the ABC transporter superfamily. ABCA family.</text>
</comment>
<dbReference type="FunFam" id="3.40.50.300:FF:002530">
    <property type="entry name" value="ABC transporter A family member 5"/>
    <property type="match status" value="1"/>
</dbReference>
<dbReference type="Pfam" id="PF00005">
    <property type="entry name" value="ABC_tran"/>
    <property type="match status" value="2"/>
</dbReference>
<feature type="domain" description="ABC transporter" evidence="11">
    <location>
        <begin position="489"/>
        <end position="722"/>
    </location>
</feature>
<evidence type="ECO:0000256" key="4">
    <source>
        <dbReference type="ARBA" id="ARBA00022692"/>
    </source>
</evidence>
<dbReference type="SMART" id="SM00382">
    <property type="entry name" value="AAA"/>
    <property type="match status" value="2"/>
</dbReference>
<evidence type="ECO:0000256" key="6">
    <source>
        <dbReference type="ARBA" id="ARBA00022741"/>
    </source>
</evidence>
<dbReference type="InterPro" id="IPR013525">
    <property type="entry name" value="ABC2_TM"/>
</dbReference>
<feature type="domain" description="ABC transporter" evidence="11">
    <location>
        <begin position="1289"/>
        <end position="1524"/>
    </location>
</feature>
<dbReference type="GO" id="GO:0005524">
    <property type="term" value="F:ATP binding"/>
    <property type="evidence" value="ECO:0007669"/>
    <property type="project" value="UniProtKB-KW"/>
</dbReference>
<feature type="transmembrane region" description="Helical" evidence="10">
    <location>
        <begin position="236"/>
        <end position="255"/>
    </location>
</feature>
<dbReference type="SUPFAM" id="SSF52540">
    <property type="entry name" value="P-loop containing nucleoside triphosphate hydrolases"/>
    <property type="match status" value="2"/>
</dbReference>
<accession>F0ZDY6</accession>
<evidence type="ECO:0000256" key="5">
    <source>
        <dbReference type="ARBA" id="ARBA00022737"/>
    </source>
</evidence>
<evidence type="ECO:0000256" key="1">
    <source>
        <dbReference type="ARBA" id="ARBA00004141"/>
    </source>
</evidence>
<feature type="transmembrane region" description="Helical" evidence="10">
    <location>
        <begin position="409"/>
        <end position="427"/>
    </location>
</feature>
<dbReference type="PROSITE" id="PS00211">
    <property type="entry name" value="ABC_TRANSPORTER_1"/>
    <property type="match status" value="2"/>
</dbReference>
<feature type="transmembrane region" description="Helical" evidence="10">
    <location>
        <begin position="1028"/>
        <end position="1050"/>
    </location>
</feature>
<feature type="transmembrane region" description="Helical" evidence="10">
    <location>
        <begin position="1139"/>
        <end position="1165"/>
    </location>
</feature>
<dbReference type="RefSeq" id="XP_003285630.1">
    <property type="nucleotide sequence ID" value="XM_003285582.1"/>
</dbReference>
<feature type="transmembrane region" description="Helical" evidence="10">
    <location>
        <begin position="1071"/>
        <end position="1098"/>
    </location>
</feature>
<name>F0ZDY6_DICPU</name>
<dbReference type="PROSITE" id="PS50893">
    <property type="entry name" value="ABC_TRANSPORTER_2"/>
    <property type="match status" value="2"/>
</dbReference>
<evidence type="ECO:0000313" key="13">
    <source>
        <dbReference type="Proteomes" id="UP000001064"/>
    </source>
</evidence>
<dbReference type="InParanoid" id="F0ZDY6"/>
<evidence type="ECO:0000256" key="9">
    <source>
        <dbReference type="ARBA" id="ARBA00023136"/>
    </source>
</evidence>
<dbReference type="Pfam" id="PF12698">
    <property type="entry name" value="ABC2_membrane_3"/>
    <property type="match status" value="2"/>
</dbReference>
<keyword evidence="7" id="KW-0067">ATP-binding</keyword>
<feature type="transmembrane region" description="Helical" evidence="10">
    <location>
        <begin position="310"/>
        <end position="333"/>
    </location>
</feature>
<sequence length="1618" mass="180742">MVKEYSTQLKTLLKKNYLLKKKSKCGIICEIIFPIVIVGVIFAILGLVTAFKPNYDPYDATGVLSNRVSNQSVLLYGSAEGSLTAEQEGVINALKEQVQTDRQLTSDVVDTFFLEINNKDDMEVYFANNSKTIYGAVWFNTSATPGGTVPFQYNIRLDSEDVNDNEEITDKSGDSEVYFKENWASIQVAVDQAIYNYYGLKKTLKVSGQRYPDPYVEGWQKWIDGRNSILKDAGSVFVTAAFFIFGFRLITDLVIEKETKIREGMKMMGLNDMAYFSSWMITILVTSLPVAIIIVIIFKASNVIYTTSFAIVFFTFIIYLLTLLSLSFIFAIFFDKSKFSGLVSIIIVVVINIFGIFVAKGNFNTSIKLFLSLFSPIAFACSFYTSVVRDIPADVLTVNWDYIVSEKDIIGMLILDLFLYLFLIWYLQEVVPTEYGTKRPWYFIFTVSYWRGIGKKSGNGFGDDIESSLVSSNEDVEMVPADLKTKNTVSLKSLRKEFHTGDGLRVAVNDLCLDMYENQIHAFLGPNGSGKSTTIGMLTGLITPTAGTAYIQGNDITTSMSKVRRTLGVCLQQDIIWSQLSVLEHLKIYASLKGVSSNNIEREAEKMAIEVDLGEKLHTPAGSLSGGQKRKLCLGIAFIGRSEVVFLDECTSGMDPLSRRGVWDFLLKYKKGRTIILTTHFMDEADFLGDRIAIISFGKLRCDGSSLYLKNKFGCGYLLTCSKNISTLDDFNTDQVTQFVQSYIPEANILSNAGTELSYRLPTSSLPKFGQFFKDFDNEIDNGSFGISTYGISVTTMEEVFLKIGQESSGGNGSNIYKNETQESEMLKARIATSSNGVTTGQQLKGLLIKRIRTSIKDLKSFFLTIVIPLACIIGSIIIFSVMDDAQVFYNDVLTPLTMSLSQYGPNNVVPVQDVSQVDFDTLSSSSFFSQFKYINQSVDFEDYLVHNYLDSTGAINVTTQLAQDDVVAYNAFYNKKALHSAPIHINLIDSALLKEFNNIEIQVTSMPFKHVLSFFDLSAEGLNISSILYFNIIMMAGLALMVASFAGNIAQERTNRIKRLLYISGCKKYVYWLSNLIWDYIFAFVVVLITAIVLAIIKEEFRQQFGLFFLGIILYCVSTIPLAYLLSYRFTTHGKATGAIAAIVFAMGIVFLIISLNIRIQVLVENEDLDKSKTFQTVGDAIDVIFSILSPLFAYSKILLLVSKFPIMRVGQYKVDNYWAIHYGGTPIIILFVHCIVWITWIMLLDYTPEIRGYFKNPKDISSPQPPTDEDSDVHDERTRIHSVEEVVKVDSLHKLFKGKGKNQDKIAVHNTCLGIPRGQTFGLLGLNGAGKTTTLSMLCGDIMPTSGQVTINGFDLVSERSQALKNISMCPQFDALVGLLSAREQLYLYCRIKGIEESKIKDVVEAFISMMDMGRIANSNCGGYSGGNKRKLSLSIAMLGDPQVVYLDEASTGCDAVVRRYIWNVVTELSKGRSIIITTHSMEECQALCSRITIMKDGKFTCLGSIQHVKNKFGAGYSFDVKFKRESFDNGVQRVLQSFPHAKLLDQHDLIASFEVSNDSSNPVKVSQLFNILQHDLGSILDDYSVSQTSLEQVFLKLTGAGYTDRLNNLDQIRHD</sequence>
<dbReference type="PANTHER" id="PTHR19229">
    <property type="entry name" value="ATP-BINDING CASSETTE TRANSPORTER SUBFAMILY A ABCA"/>
    <property type="match status" value="1"/>
</dbReference>
<dbReference type="InterPro" id="IPR026082">
    <property type="entry name" value="ABCA"/>
</dbReference>
<evidence type="ECO:0000313" key="12">
    <source>
        <dbReference type="EMBL" id="EGC37880.1"/>
    </source>
</evidence>
<dbReference type="GO" id="GO:0016020">
    <property type="term" value="C:membrane"/>
    <property type="evidence" value="ECO:0007669"/>
    <property type="project" value="UniProtKB-SubCell"/>
</dbReference>
<dbReference type="GO" id="GO:0005319">
    <property type="term" value="F:lipid transporter activity"/>
    <property type="evidence" value="ECO:0000318"/>
    <property type="project" value="GO_Central"/>
</dbReference>
<dbReference type="PANTHER" id="PTHR19229:SF273">
    <property type="entry name" value="ABC TRANSPORTER A FAMILY MEMBER 6"/>
    <property type="match status" value="1"/>
</dbReference>
<dbReference type="EMBL" id="GL870989">
    <property type="protein sequence ID" value="EGC37880.1"/>
    <property type="molecule type" value="Genomic_DNA"/>
</dbReference>
<dbReference type="GO" id="GO:0042626">
    <property type="term" value="F:ATPase-coupled transmembrane transporter activity"/>
    <property type="evidence" value="ECO:0000318"/>
    <property type="project" value="GO_Central"/>
</dbReference>
<dbReference type="GO" id="GO:0031288">
    <property type="term" value="P:sorocarp morphogenesis"/>
    <property type="evidence" value="ECO:0000318"/>
    <property type="project" value="GO_Central"/>
</dbReference>
<dbReference type="InterPro" id="IPR003593">
    <property type="entry name" value="AAA+_ATPase"/>
</dbReference>
<comment type="subcellular location">
    <subcellularLocation>
        <location evidence="1">Membrane</location>
        <topology evidence="1">Multi-pass membrane protein</topology>
    </subcellularLocation>
</comment>
<dbReference type="VEuPathDB" id="AmoebaDB:DICPUDRAFT_29588"/>
<dbReference type="GO" id="GO:0006869">
    <property type="term" value="P:lipid transport"/>
    <property type="evidence" value="ECO:0000318"/>
    <property type="project" value="GO_Central"/>
</dbReference>
<feature type="transmembrane region" description="Helical" evidence="10">
    <location>
        <begin position="339"/>
        <end position="358"/>
    </location>
</feature>
<keyword evidence="9 10" id="KW-0472">Membrane</keyword>
<gene>
    <name evidence="12" type="primary">ABCA5</name>
    <name evidence="12" type="ORF">DICPUDRAFT_29588</name>
</gene>
<reference evidence="13" key="1">
    <citation type="journal article" date="2011" name="Genome Biol.">
        <title>Comparative genomics of the social amoebae Dictyostelium discoideum and Dictyostelium purpureum.</title>
        <authorList>
            <consortium name="US DOE Joint Genome Institute (JGI-PGF)"/>
            <person name="Sucgang R."/>
            <person name="Kuo A."/>
            <person name="Tian X."/>
            <person name="Salerno W."/>
            <person name="Parikh A."/>
            <person name="Feasley C.L."/>
            <person name="Dalin E."/>
            <person name="Tu H."/>
            <person name="Huang E."/>
            <person name="Barry K."/>
            <person name="Lindquist E."/>
            <person name="Shapiro H."/>
            <person name="Bruce D."/>
            <person name="Schmutz J."/>
            <person name="Salamov A."/>
            <person name="Fey P."/>
            <person name="Gaudet P."/>
            <person name="Anjard C."/>
            <person name="Babu M.M."/>
            <person name="Basu S."/>
            <person name="Bushmanova Y."/>
            <person name="van der Wel H."/>
            <person name="Katoh-Kurasawa M."/>
            <person name="Dinh C."/>
            <person name="Coutinho P.M."/>
            <person name="Saito T."/>
            <person name="Elias M."/>
            <person name="Schaap P."/>
            <person name="Kay R.R."/>
            <person name="Henrissat B."/>
            <person name="Eichinger L."/>
            <person name="Rivero F."/>
            <person name="Putnam N.H."/>
            <person name="West C.M."/>
            <person name="Loomis W.F."/>
            <person name="Chisholm R.L."/>
            <person name="Shaulsky G."/>
            <person name="Strassmann J.E."/>
            <person name="Queller D.C."/>
            <person name="Kuspa A."/>
            <person name="Grigoriev I.V."/>
        </authorList>
    </citation>
    <scope>NUCLEOTIDE SEQUENCE [LARGE SCALE GENOMIC DNA]</scope>
    <source>
        <strain evidence="13">QSDP1</strain>
    </source>
</reference>
<evidence type="ECO:0000259" key="11">
    <source>
        <dbReference type="PROSITE" id="PS50893"/>
    </source>
</evidence>
<proteinExistence type="inferred from homology"/>
<evidence type="ECO:0000256" key="2">
    <source>
        <dbReference type="ARBA" id="ARBA00008869"/>
    </source>
</evidence>
<dbReference type="InterPro" id="IPR003439">
    <property type="entry name" value="ABC_transporter-like_ATP-bd"/>
</dbReference>
<feature type="transmembrane region" description="Helical" evidence="10">
    <location>
        <begin position="1185"/>
        <end position="1203"/>
    </location>
</feature>
<keyword evidence="8 10" id="KW-1133">Transmembrane helix</keyword>
<keyword evidence="4 10" id="KW-0812">Transmembrane</keyword>
<dbReference type="InterPro" id="IPR027417">
    <property type="entry name" value="P-loop_NTPase"/>
</dbReference>
<dbReference type="Proteomes" id="UP000001064">
    <property type="component" value="Unassembled WGS sequence"/>
</dbReference>
<keyword evidence="5" id="KW-0677">Repeat</keyword>
<feature type="transmembrane region" description="Helical" evidence="10">
    <location>
        <begin position="861"/>
        <end position="883"/>
    </location>
</feature>
<organism evidence="12 13">
    <name type="scientific">Dictyostelium purpureum</name>
    <name type="common">Slime mold</name>
    <dbReference type="NCBI Taxonomy" id="5786"/>
    <lineage>
        <taxon>Eukaryota</taxon>
        <taxon>Amoebozoa</taxon>
        <taxon>Evosea</taxon>
        <taxon>Eumycetozoa</taxon>
        <taxon>Dictyostelia</taxon>
        <taxon>Dictyosteliales</taxon>
        <taxon>Dictyosteliaceae</taxon>
        <taxon>Dictyostelium</taxon>
    </lineage>
</organism>
<evidence type="ECO:0000256" key="8">
    <source>
        <dbReference type="ARBA" id="ARBA00022989"/>
    </source>
</evidence>
<dbReference type="eggNOG" id="KOG0059">
    <property type="taxonomic scope" value="Eukaryota"/>
</dbReference>
<dbReference type="KEGG" id="dpp:DICPUDRAFT_29588"/>
<evidence type="ECO:0000256" key="3">
    <source>
        <dbReference type="ARBA" id="ARBA00022448"/>
    </source>
</evidence>
<dbReference type="GO" id="GO:0016887">
    <property type="term" value="F:ATP hydrolysis activity"/>
    <property type="evidence" value="ECO:0007669"/>
    <property type="project" value="InterPro"/>
</dbReference>
<dbReference type="FunFam" id="3.40.50.300:FF:000298">
    <property type="entry name" value="ATP-binding cassette sub-family A member 12"/>
    <property type="match status" value="1"/>
</dbReference>
<keyword evidence="13" id="KW-1185">Reference proteome</keyword>
<dbReference type="CDD" id="cd03263">
    <property type="entry name" value="ABC_subfamily_A"/>
    <property type="match status" value="2"/>
</dbReference>
<feature type="transmembrane region" description="Helical" evidence="10">
    <location>
        <begin position="370"/>
        <end position="389"/>
    </location>
</feature>
<keyword evidence="3" id="KW-0813">Transport</keyword>